<sequence length="68" mass="8030">MTLSKKNNIKQFSSEIIDYKNIDLLKKFINTQGKIMPRYSTKLTSKQQKKISQEIKRARLLSLIPFKN</sequence>
<organism evidence="5">
    <name type="scientific">Leachiella pacifica</name>
    <dbReference type="NCBI Taxonomy" id="282357"/>
    <lineage>
        <taxon>Eukaryota</taxon>
        <taxon>Rhodophyta</taxon>
        <taxon>Florideophyceae</taxon>
        <taxon>Rhodymeniophycidae</taxon>
        <taxon>Gigartinales</taxon>
        <taxon>Choreocolacaceae</taxon>
        <taxon>Leachiella</taxon>
    </lineage>
</organism>
<evidence type="ECO:0000313" key="5">
    <source>
        <dbReference type="EMBL" id="AZL87979.1"/>
    </source>
</evidence>
<keyword evidence="5" id="KW-0934">Plastid</keyword>
<evidence type="ECO:0000256" key="2">
    <source>
        <dbReference type="ARBA" id="ARBA00022980"/>
    </source>
</evidence>
<dbReference type="Pfam" id="PF01084">
    <property type="entry name" value="Ribosomal_S18"/>
    <property type="match status" value="1"/>
</dbReference>
<dbReference type="AlphaFoldDB" id="A0A3S8UVX5"/>
<dbReference type="GO" id="GO:0070181">
    <property type="term" value="F:small ribosomal subunit rRNA binding"/>
    <property type="evidence" value="ECO:0007669"/>
    <property type="project" value="TreeGrafter"/>
</dbReference>
<dbReference type="InterPro" id="IPR036870">
    <property type="entry name" value="Ribosomal_bS18_sf"/>
</dbReference>
<dbReference type="HAMAP" id="MF_00270">
    <property type="entry name" value="Ribosomal_bS18"/>
    <property type="match status" value="1"/>
</dbReference>
<dbReference type="GO" id="GO:0005763">
    <property type="term" value="C:mitochondrial small ribosomal subunit"/>
    <property type="evidence" value="ECO:0007669"/>
    <property type="project" value="TreeGrafter"/>
</dbReference>
<dbReference type="PRINTS" id="PR00974">
    <property type="entry name" value="RIBOSOMALS18"/>
</dbReference>
<dbReference type="Gene3D" id="4.10.640.10">
    <property type="entry name" value="Ribosomal protein S18"/>
    <property type="match status" value="1"/>
</dbReference>
<accession>A0A3S8UVX5</accession>
<reference evidence="5" key="1">
    <citation type="journal article" date="2018" name="J. Phycol.">
        <title>Molecular phylogenetics supports a clade of red algal parasites retaining native plastids: taxonomy and terminology revised.</title>
        <authorList>
            <person name="Salomaki E.D."/>
            <person name="Lane C.E."/>
        </authorList>
    </citation>
    <scope>NUCLEOTIDE SEQUENCE</scope>
</reference>
<dbReference type="PANTHER" id="PTHR13479">
    <property type="entry name" value="30S RIBOSOMAL PROTEIN S18"/>
    <property type="match status" value="1"/>
</dbReference>
<evidence type="ECO:0000256" key="1">
    <source>
        <dbReference type="ARBA" id="ARBA00005589"/>
    </source>
</evidence>
<dbReference type="SUPFAM" id="SSF46911">
    <property type="entry name" value="Ribosomal protein S18"/>
    <property type="match status" value="1"/>
</dbReference>
<evidence type="ECO:0000256" key="4">
    <source>
        <dbReference type="RuleBase" id="RU003910"/>
    </source>
</evidence>
<protein>
    <submittedName>
        <fullName evidence="5">Ribosomal protein S18</fullName>
    </submittedName>
</protein>
<dbReference type="GO" id="GO:0003735">
    <property type="term" value="F:structural constituent of ribosome"/>
    <property type="evidence" value="ECO:0007669"/>
    <property type="project" value="InterPro"/>
</dbReference>
<evidence type="ECO:0000256" key="3">
    <source>
        <dbReference type="ARBA" id="ARBA00023274"/>
    </source>
</evidence>
<keyword evidence="2 4" id="KW-0689">Ribosomal protein</keyword>
<proteinExistence type="inferred from homology"/>
<dbReference type="NCBIfam" id="TIGR00165">
    <property type="entry name" value="S18"/>
    <property type="match status" value="1"/>
</dbReference>
<dbReference type="PANTHER" id="PTHR13479:SF40">
    <property type="entry name" value="SMALL RIBOSOMAL SUBUNIT PROTEIN BS18M"/>
    <property type="match status" value="1"/>
</dbReference>
<keyword evidence="3 4" id="KW-0687">Ribonucleoprotein</keyword>
<gene>
    <name evidence="5" type="primary">rps18</name>
</gene>
<name>A0A3S8UVX5_9FLOR</name>
<comment type="similarity">
    <text evidence="1 4">Belongs to the bacterial ribosomal protein bS18 family.</text>
</comment>
<dbReference type="EMBL" id="MK039117">
    <property type="protein sequence ID" value="AZL87979.1"/>
    <property type="molecule type" value="Genomic_DNA"/>
</dbReference>
<dbReference type="InterPro" id="IPR001648">
    <property type="entry name" value="Ribosomal_bS18"/>
</dbReference>
<dbReference type="GO" id="GO:0006412">
    <property type="term" value="P:translation"/>
    <property type="evidence" value="ECO:0007669"/>
    <property type="project" value="InterPro"/>
</dbReference>
<geneLocation type="plastid" evidence="5"/>